<dbReference type="Proteomes" id="UP000266720">
    <property type="component" value="Chromosome"/>
</dbReference>
<sequence>MLDQQDYKWLDFSLKVIVAMSMSTRSMKKLGDPSIVPVSLALKA</sequence>
<reference evidence="2" key="1">
    <citation type="book" date="2010" name="EXTREMOPHILES" publisher="0:0-0">
        <title>Complete genome sequences of ten hyperthermophilic archaea reveal their metabolic capabilities and possible ecological roles.</title>
        <editorList>
            <person name="?"/>
        </editorList>
        <authorList>
            <person name="Ravin N.V."/>
            <person name="Mardanov A.V."/>
            <person name="Bonch-Osmolovskaya E.A."/>
            <person name="Skryabin K.G."/>
        </authorList>
    </citation>
    <scope>NUCLEOTIDE SEQUENCE [LARGE SCALE GENOMIC DNA]</scope>
    <source>
        <strain evidence="2">1505</strain>
    </source>
</reference>
<organism evidence="1 2">
    <name type="scientific">Thermofilum adornatum 1505</name>
    <dbReference type="NCBI Taxonomy" id="697581"/>
    <lineage>
        <taxon>Archaea</taxon>
        <taxon>Thermoproteota</taxon>
        <taxon>Thermoprotei</taxon>
        <taxon>Thermofilales</taxon>
        <taxon>Thermofilaceae</taxon>
        <taxon>Thermofilum</taxon>
    </lineage>
</organism>
<dbReference type="STRING" id="697581.TCARB_0155"/>
<dbReference type="KEGG" id="tcb:TCARB_0155"/>
<evidence type="ECO:0000313" key="1">
    <source>
        <dbReference type="EMBL" id="AJB41233.1"/>
    </source>
</evidence>
<accession>A0A3G1A5I1</accession>
<protein>
    <submittedName>
        <fullName evidence="1">Uncharacterized protein</fullName>
    </submittedName>
</protein>
<dbReference type="EMBL" id="CP007493">
    <property type="protein sequence ID" value="AJB41233.1"/>
    <property type="molecule type" value="Genomic_DNA"/>
</dbReference>
<dbReference type="AlphaFoldDB" id="A0A3G1A5I1"/>
<proteinExistence type="predicted"/>
<evidence type="ECO:0000313" key="2">
    <source>
        <dbReference type="Proteomes" id="UP000266720"/>
    </source>
</evidence>
<gene>
    <name evidence="1" type="ORF">TCARB_0155</name>
</gene>
<name>A0A3G1A5I1_9CREN</name>